<dbReference type="Proteomes" id="UP001310386">
    <property type="component" value="Unassembled WGS sequence"/>
</dbReference>
<proteinExistence type="predicted"/>
<reference evidence="1" key="1">
    <citation type="submission" date="2023-12" db="EMBL/GenBank/DDBJ databases">
        <title>Fervidustalea candida gen. nov., sp. nov., a novel member of the family Paenibacillaceae isolated from a geothermal area.</title>
        <authorList>
            <person name="Li W.-J."/>
            <person name="Jiao J.-Y."/>
            <person name="Chen Y."/>
        </authorList>
    </citation>
    <scope>NUCLEOTIDE SEQUENCE</scope>
    <source>
        <strain evidence="1">SYSU GA230002</strain>
    </source>
</reference>
<name>A0ABU5ZQ96_9BACL</name>
<keyword evidence="2" id="KW-1185">Reference proteome</keyword>
<dbReference type="EMBL" id="JAYJLD010000068">
    <property type="protein sequence ID" value="MEB3104026.1"/>
    <property type="molecule type" value="Genomic_DNA"/>
</dbReference>
<protein>
    <submittedName>
        <fullName evidence="1">Uncharacterized protein</fullName>
    </submittedName>
</protein>
<comment type="caution">
    <text evidence="1">The sequence shown here is derived from an EMBL/GenBank/DDBJ whole genome shotgun (WGS) entry which is preliminary data.</text>
</comment>
<accession>A0ABU5ZQ96</accession>
<evidence type="ECO:0000313" key="2">
    <source>
        <dbReference type="Proteomes" id="UP001310386"/>
    </source>
</evidence>
<dbReference type="RefSeq" id="WP_371756151.1">
    <property type="nucleotide sequence ID" value="NZ_JAYJLD010000068.1"/>
</dbReference>
<gene>
    <name evidence="1" type="ORF">VF724_20645</name>
</gene>
<evidence type="ECO:0000313" key="1">
    <source>
        <dbReference type="EMBL" id="MEB3104026.1"/>
    </source>
</evidence>
<organism evidence="1 2">
    <name type="scientific">Ferviditalea candida</name>
    <dbReference type="NCBI Taxonomy" id="3108399"/>
    <lineage>
        <taxon>Bacteria</taxon>
        <taxon>Bacillati</taxon>
        <taxon>Bacillota</taxon>
        <taxon>Bacilli</taxon>
        <taxon>Bacillales</taxon>
        <taxon>Paenibacillaceae</taxon>
        <taxon>Ferviditalea</taxon>
    </lineage>
</organism>
<sequence length="165" mass="19232">MNRMKIDTLLTKLEQARTDAEYADLRKLFAEGGYSLFSRFVELLRNELKQFEEMQAEKVQEMLRKGRLAVPEPGSISPAWSSIWEELERTAAYKMEALRAIAPEDRKGEWQIIIDNPFSHEPIICHPGLTFSEASYYYGYFRLNLQKNEFIRLQRIVSMLTTSGS</sequence>